<accession>A0ABU9EA72</accession>
<dbReference type="CDD" id="cd00156">
    <property type="entry name" value="REC"/>
    <property type="match status" value="1"/>
</dbReference>
<dbReference type="SUPFAM" id="SSF52172">
    <property type="entry name" value="CheY-like"/>
    <property type="match status" value="1"/>
</dbReference>
<proteinExistence type="predicted"/>
<dbReference type="EMBL" id="JBBHLI010000006">
    <property type="protein sequence ID" value="MEK9501647.1"/>
    <property type="molecule type" value="Genomic_DNA"/>
</dbReference>
<dbReference type="PROSITE" id="PS50110">
    <property type="entry name" value="RESPONSE_REGULATORY"/>
    <property type="match status" value="1"/>
</dbReference>
<dbReference type="Pfam" id="PF00072">
    <property type="entry name" value="Response_reg"/>
    <property type="match status" value="1"/>
</dbReference>
<evidence type="ECO:0000256" key="2">
    <source>
        <dbReference type="PROSITE-ProRule" id="PRU00169"/>
    </source>
</evidence>
<feature type="modified residue" description="4-aspartylphosphate" evidence="2">
    <location>
        <position position="195"/>
    </location>
</feature>
<dbReference type="Gene3D" id="3.40.50.2300">
    <property type="match status" value="1"/>
</dbReference>
<dbReference type="PANTHER" id="PTHR44591:SF21">
    <property type="entry name" value="TWO-COMPONENT RESPONSE REGULATOR"/>
    <property type="match status" value="1"/>
</dbReference>
<evidence type="ECO:0000313" key="4">
    <source>
        <dbReference type="EMBL" id="MEK9501647.1"/>
    </source>
</evidence>
<dbReference type="PANTHER" id="PTHR44591">
    <property type="entry name" value="STRESS RESPONSE REGULATOR PROTEIN 1"/>
    <property type="match status" value="1"/>
</dbReference>
<dbReference type="InterPro" id="IPR001789">
    <property type="entry name" value="Sig_transdc_resp-reg_receiver"/>
</dbReference>
<evidence type="ECO:0000256" key="1">
    <source>
        <dbReference type="ARBA" id="ARBA00022553"/>
    </source>
</evidence>
<comment type="caution">
    <text evidence="4">The sequence shown here is derived from an EMBL/GenBank/DDBJ whole genome shotgun (WGS) entry which is preliminary data.</text>
</comment>
<keyword evidence="5" id="KW-1185">Reference proteome</keyword>
<evidence type="ECO:0000259" key="3">
    <source>
        <dbReference type="PROSITE" id="PS50110"/>
    </source>
</evidence>
<dbReference type="RefSeq" id="WP_405282420.1">
    <property type="nucleotide sequence ID" value="NZ_CP144380.1"/>
</dbReference>
<name>A0ABU9EA72_9BACT</name>
<dbReference type="InterPro" id="IPR050595">
    <property type="entry name" value="Bact_response_regulator"/>
</dbReference>
<keyword evidence="1 2" id="KW-0597">Phosphoprotein</keyword>
<gene>
    <name evidence="4" type="ORF">WI372_11710</name>
</gene>
<evidence type="ECO:0000313" key="5">
    <source>
        <dbReference type="Proteomes" id="UP001484239"/>
    </source>
</evidence>
<dbReference type="Proteomes" id="UP001484239">
    <property type="component" value="Unassembled WGS sequence"/>
</dbReference>
<protein>
    <submittedName>
        <fullName evidence="4">Response regulator</fullName>
    </submittedName>
</protein>
<dbReference type="SMART" id="SM00448">
    <property type="entry name" value="REC"/>
    <property type="match status" value="1"/>
</dbReference>
<sequence>MDTPAIRRALRELDHASDDREGLQLVRLSASPWVVRWSLGRLPGVGLTSADLAREPALLWTRLVAEDRDRLREVLSTIDDSGVVQYRIETGRGERWVRESVLRVRTDDAPPAFVSLVRELAAAPATAEPRRATGLPSVVEAGPLVLVVEDDEHVRSVIARMLRREGFAVIEAGSTHAAMRLWERTPQLVRAVVTDVILPDRPGTDLARALQRRSPGIGVVYVSGYAEDDLRARVGLPPEGVFLAKPFRPRDLVRRVRELIERPVGGGGAVEGPRSAV</sequence>
<reference evidence="4 5" key="1">
    <citation type="submission" date="2024-02" db="EMBL/GenBank/DDBJ databases">
        <title>A novel Gemmatimonadota bacterium.</title>
        <authorList>
            <person name="Du Z.-J."/>
            <person name="Ye Y.-Q."/>
        </authorList>
    </citation>
    <scope>NUCLEOTIDE SEQUENCE [LARGE SCALE GENOMIC DNA]</scope>
    <source>
        <strain evidence="4 5">DH-20</strain>
    </source>
</reference>
<organism evidence="4 5">
    <name type="scientific">Gaopeijia maritima</name>
    <dbReference type="NCBI Taxonomy" id="3119007"/>
    <lineage>
        <taxon>Bacteria</taxon>
        <taxon>Pseudomonadati</taxon>
        <taxon>Gemmatimonadota</taxon>
        <taxon>Longimicrobiia</taxon>
        <taxon>Gaopeijiales</taxon>
        <taxon>Gaopeijiaceae</taxon>
        <taxon>Gaopeijia</taxon>
    </lineage>
</organism>
<feature type="domain" description="Response regulatory" evidence="3">
    <location>
        <begin position="144"/>
        <end position="260"/>
    </location>
</feature>
<dbReference type="InterPro" id="IPR011006">
    <property type="entry name" value="CheY-like_superfamily"/>
</dbReference>